<dbReference type="PROSITE" id="PS50222">
    <property type="entry name" value="EF_HAND_2"/>
    <property type="match status" value="1"/>
</dbReference>
<dbReference type="PANTHER" id="PTHR10827">
    <property type="entry name" value="RETICULOCALBIN"/>
    <property type="match status" value="1"/>
</dbReference>
<dbReference type="PANTHER" id="PTHR10827:SF47">
    <property type="entry name" value="RETICULOCALBIN-3"/>
    <property type="match status" value="1"/>
</dbReference>
<organism evidence="3 4">
    <name type="scientific">Physeter macrocephalus</name>
    <name type="common">Sperm whale</name>
    <name type="synonym">Physeter catodon</name>
    <dbReference type="NCBI Taxonomy" id="9755"/>
    <lineage>
        <taxon>Eukaryota</taxon>
        <taxon>Metazoa</taxon>
        <taxon>Chordata</taxon>
        <taxon>Craniata</taxon>
        <taxon>Vertebrata</taxon>
        <taxon>Euteleostomi</taxon>
        <taxon>Mammalia</taxon>
        <taxon>Eutheria</taxon>
        <taxon>Laurasiatheria</taxon>
        <taxon>Artiodactyla</taxon>
        <taxon>Whippomorpha</taxon>
        <taxon>Cetacea</taxon>
        <taxon>Odontoceti</taxon>
        <taxon>Physeteridae</taxon>
        <taxon>Physeter</taxon>
    </lineage>
</organism>
<keyword evidence="3" id="KW-1185">Reference proteome</keyword>
<dbReference type="GO" id="GO:0005783">
    <property type="term" value="C:endoplasmic reticulum"/>
    <property type="evidence" value="ECO:0007669"/>
    <property type="project" value="TreeGrafter"/>
</dbReference>
<dbReference type="RefSeq" id="XP_054938069.1">
    <property type="nucleotide sequence ID" value="XM_055082094.1"/>
</dbReference>
<reference evidence="4" key="1">
    <citation type="submission" date="2025-08" db="UniProtKB">
        <authorList>
            <consortium name="RefSeq"/>
        </authorList>
    </citation>
    <scope>IDENTIFICATION</scope>
    <source>
        <tissue evidence="4">Muscle</tissue>
    </source>
</reference>
<dbReference type="InterPro" id="IPR002048">
    <property type="entry name" value="EF_hand_dom"/>
</dbReference>
<dbReference type="GeneID" id="129391786"/>
<accession>A0A9W2WFW1</accession>
<dbReference type="GO" id="GO:0005509">
    <property type="term" value="F:calcium ion binding"/>
    <property type="evidence" value="ECO:0007669"/>
    <property type="project" value="InterPro"/>
</dbReference>
<evidence type="ECO:0000313" key="3">
    <source>
        <dbReference type="Proteomes" id="UP000248484"/>
    </source>
</evidence>
<dbReference type="AlphaFoldDB" id="A0A9W2WFW1"/>
<proteinExistence type="inferred from homology"/>
<feature type="domain" description="EF-hand" evidence="2">
    <location>
        <begin position="55"/>
        <end position="90"/>
    </location>
</feature>
<evidence type="ECO:0000256" key="1">
    <source>
        <dbReference type="ARBA" id="ARBA00006431"/>
    </source>
</evidence>
<evidence type="ECO:0000313" key="4">
    <source>
        <dbReference type="RefSeq" id="XP_054938069.1"/>
    </source>
</evidence>
<dbReference type="Proteomes" id="UP000248484">
    <property type="component" value="Unplaced"/>
</dbReference>
<protein>
    <submittedName>
        <fullName evidence="4">Reticulocalbin-3-like isoform X2</fullName>
    </submittedName>
</protein>
<gene>
    <name evidence="4" type="primary">LOC129391786</name>
</gene>
<name>A0A9W2WFW1_PHYMC</name>
<evidence type="ECO:0000259" key="2">
    <source>
        <dbReference type="PROSITE" id="PS50222"/>
    </source>
</evidence>
<comment type="similarity">
    <text evidence="1">Belongs to the CREC family.</text>
</comment>
<sequence length="138" mass="15915">MSFPSSVSSKLSQYTAPEHDFGAQWASINSKSILPGCMTLGEEFHDVEDAETYKKMLTRDERRFRAADRDGDSMATREELTAFLHPEEFPHMRDIVIAPRCLFLPRKPWRIWTRTKTAMCKWTSTSKELQGLPWQSSG</sequence>